<evidence type="ECO:0000313" key="2">
    <source>
        <dbReference type="EMBL" id="KPJ63821.1"/>
    </source>
</evidence>
<dbReference type="InterPro" id="IPR007060">
    <property type="entry name" value="FtsL/DivIC"/>
</dbReference>
<comment type="caution">
    <text evidence="2">The sequence shown here is derived from an EMBL/GenBank/DDBJ whole genome shotgun (WGS) entry which is preliminary data.</text>
</comment>
<evidence type="ECO:0008006" key="4">
    <source>
        <dbReference type="Google" id="ProtNLM"/>
    </source>
</evidence>
<dbReference type="Proteomes" id="UP000051861">
    <property type="component" value="Unassembled WGS sequence"/>
</dbReference>
<proteinExistence type="predicted"/>
<gene>
    <name evidence="2" type="ORF">AMJ44_13905</name>
</gene>
<dbReference type="EMBL" id="LIZX01000217">
    <property type="protein sequence ID" value="KPJ63821.1"/>
    <property type="molecule type" value="Genomic_DNA"/>
</dbReference>
<reference evidence="2 3" key="1">
    <citation type="journal article" date="2015" name="Microbiome">
        <title>Genomic resolution of linkages in carbon, nitrogen, and sulfur cycling among widespread estuary sediment bacteria.</title>
        <authorList>
            <person name="Baker B.J."/>
            <person name="Lazar C.S."/>
            <person name="Teske A.P."/>
            <person name="Dick G.J."/>
        </authorList>
    </citation>
    <scope>NUCLEOTIDE SEQUENCE [LARGE SCALE GENOMIC DNA]</scope>
    <source>
        <strain evidence="2">DG_54_3</strain>
    </source>
</reference>
<organism evidence="2 3">
    <name type="scientific">candidate division WOR-1 bacterium DG_54_3</name>
    <dbReference type="NCBI Taxonomy" id="1703775"/>
    <lineage>
        <taxon>Bacteria</taxon>
        <taxon>Bacillati</taxon>
        <taxon>Saganbacteria</taxon>
    </lineage>
</organism>
<accession>A0A0S7XMT4</accession>
<keyword evidence="1" id="KW-0175">Coiled coil</keyword>
<dbReference type="Pfam" id="PF04977">
    <property type="entry name" value="DivIC"/>
    <property type="match status" value="1"/>
</dbReference>
<evidence type="ECO:0000313" key="3">
    <source>
        <dbReference type="Proteomes" id="UP000051861"/>
    </source>
</evidence>
<protein>
    <recommendedName>
        <fullName evidence="4">Cell division protein FtsL</fullName>
    </recommendedName>
</protein>
<dbReference type="AlphaFoldDB" id="A0A0S7XMT4"/>
<evidence type="ECO:0000256" key="1">
    <source>
        <dbReference type="SAM" id="Coils"/>
    </source>
</evidence>
<name>A0A0S7XMT4_UNCSA</name>
<sequence>MKFRFRRAVFVLIIFVILAGIHLYIYTQNIGLKYKITDLKIKLSELRSRNRRLVSQVAEKENLPYIEKIAKEKLDMIYPEEINYILVSREANP</sequence>
<feature type="coiled-coil region" evidence="1">
    <location>
        <begin position="36"/>
        <end position="63"/>
    </location>
</feature>